<dbReference type="EMBL" id="AMGV01000011">
    <property type="protein sequence ID" value="KEF53977.1"/>
    <property type="molecule type" value="Genomic_DNA"/>
</dbReference>
<dbReference type="InterPro" id="IPR027417">
    <property type="entry name" value="P-loop_NTPase"/>
</dbReference>
<dbReference type="OrthoDB" id="10041966at2759"/>
<comment type="caution">
    <text evidence="1">The sequence shown here is derived from an EMBL/GenBank/DDBJ whole genome shotgun (WGS) entry which is preliminary data.</text>
</comment>
<dbReference type="Gene3D" id="3.40.50.300">
    <property type="entry name" value="P-loop containing nucleotide triphosphate hydrolases"/>
    <property type="match status" value="1"/>
</dbReference>
<dbReference type="Proteomes" id="UP000027920">
    <property type="component" value="Unassembled WGS sequence"/>
</dbReference>
<dbReference type="HOGENOM" id="CLU_058668_1_0_1"/>
<evidence type="ECO:0000313" key="1">
    <source>
        <dbReference type="EMBL" id="KEF53977.1"/>
    </source>
</evidence>
<sequence>MARPTSATVIPYIVGISGPSSSGKTTLARLLKCVCDVDVSGSKCSVKLFILYEDDFYKTNIDVPNVTVLSSKHGARELKDWDCIESLDLDRLGSALHYFKKHGMLPPRMVNKEGRNNVVDLGVSSSTVANFRMAFKIWLEEFYYSSLSHTLLGDVSSVEIRVCILDGFLLYPKKPGSGTNDQMHAKLYNLTNTLLDLKLFLLSRREQTVRRRAQRMRYATLKDFWDDPPGYVEDVVWPNYENEHSWMFVNGNVAGMEIDQERVRDEGIIVDPGLADKGMGEILAWGLGWIKETLSARSRLKA</sequence>
<gene>
    <name evidence="1" type="ORF">A1O9_09772</name>
</gene>
<dbReference type="GeneID" id="25284680"/>
<protein>
    <recommendedName>
        <fullName evidence="3">Phosphoribulokinase/uridine kinase domain-containing protein</fullName>
    </recommendedName>
</protein>
<evidence type="ECO:0008006" key="3">
    <source>
        <dbReference type="Google" id="ProtNLM"/>
    </source>
</evidence>
<dbReference type="PANTHER" id="PTHR10285">
    <property type="entry name" value="URIDINE KINASE"/>
    <property type="match status" value="1"/>
</dbReference>
<reference evidence="1 2" key="1">
    <citation type="submission" date="2013-03" db="EMBL/GenBank/DDBJ databases">
        <title>The Genome Sequence of Exophiala aquamarina CBS 119918.</title>
        <authorList>
            <consortium name="The Broad Institute Genomics Platform"/>
            <person name="Cuomo C."/>
            <person name="de Hoog S."/>
            <person name="Gorbushina A."/>
            <person name="Walker B."/>
            <person name="Young S.K."/>
            <person name="Zeng Q."/>
            <person name="Gargeya S."/>
            <person name="Fitzgerald M."/>
            <person name="Haas B."/>
            <person name="Abouelleil A."/>
            <person name="Allen A.W."/>
            <person name="Alvarado L."/>
            <person name="Arachchi H.M."/>
            <person name="Berlin A.M."/>
            <person name="Chapman S.B."/>
            <person name="Gainer-Dewar J."/>
            <person name="Goldberg J."/>
            <person name="Griggs A."/>
            <person name="Gujja S."/>
            <person name="Hansen M."/>
            <person name="Howarth C."/>
            <person name="Imamovic A."/>
            <person name="Ireland A."/>
            <person name="Larimer J."/>
            <person name="McCowan C."/>
            <person name="Murphy C."/>
            <person name="Pearson M."/>
            <person name="Poon T.W."/>
            <person name="Priest M."/>
            <person name="Roberts A."/>
            <person name="Saif S."/>
            <person name="Shea T."/>
            <person name="Sisk P."/>
            <person name="Sykes S."/>
            <person name="Wortman J."/>
            <person name="Nusbaum C."/>
            <person name="Birren B."/>
        </authorList>
    </citation>
    <scope>NUCLEOTIDE SEQUENCE [LARGE SCALE GENOMIC DNA]</scope>
    <source>
        <strain evidence="1 2">CBS 119918</strain>
    </source>
</reference>
<dbReference type="RefSeq" id="XP_013256567.1">
    <property type="nucleotide sequence ID" value="XM_013401113.1"/>
</dbReference>
<dbReference type="SUPFAM" id="SSF52540">
    <property type="entry name" value="P-loop containing nucleoside triphosphate hydrolases"/>
    <property type="match status" value="1"/>
</dbReference>
<dbReference type="STRING" id="1182545.A0A072P2Q1"/>
<dbReference type="VEuPathDB" id="FungiDB:A1O9_09772"/>
<organism evidence="1 2">
    <name type="scientific">Exophiala aquamarina CBS 119918</name>
    <dbReference type="NCBI Taxonomy" id="1182545"/>
    <lineage>
        <taxon>Eukaryota</taxon>
        <taxon>Fungi</taxon>
        <taxon>Dikarya</taxon>
        <taxon>Ascomycota</taxon>
        <taxon>Pezizomycotina</taxon>
        <taxon>Eurotiomycetes</taxon>
        <taxon>Chaetothyriomycetidae</taxon>
        <taxon>Chaetothyriales</taxon>
        <taxon>Herpotrichiellaceae</taxon>
        <taxon>Exophiala</taxon>
    </lineage>
</organism>
<accession>A0A072P2Q1</accession>
<proteinExistence type="predicted"/>
<name>A0A072P2Q1_9EURO</name>
<evidence type="ECO:0000313" key="2">
    <source>
        <dbReference type="Proteomes" id="UP000027920"/>
    </source>
</evidence>
<keyword evidence="2" id="KW-1185">Reference proteome</keyword>
<dbReference type="AlphaFoldDB" id="A0A072P2Q1"/>